<evidence type="ECO:0000256" key="9">
    <source>
        <dbReference type="ARBA" id="ARBA00022786"/>
    </source>
</evidence>
<evidence type="ECO:0000259" key="18">
    <source>
        <dbReference type="Pfam" id="PF04757"/>
    </source>
</evidence>
<comment type="subcellular location">
    <subcellularLocation>
        <location evidence="1">Peroxisome membrane</location>
        <topology evidence="1">Multi-pass membrane protein</topology>
    </subcellularLocation>
</comment>
<comment type="catalytic activity">
    <reaction evidence="16">
        <text>[E2 ubiquitin-conjugating enzyme]-S-ubiquitinyl-L-cysteine + [acceptor protein]-L-cysteine = [E2 ubiquitin-conjugating enzyme]-L-cysteine + [acceptor protein]-S-ubiquitinyl-L-cysteine.</text>
        <dbReference type="EC" id="2.3.2.36"/>
    </reaction>
</comment>
<evidence type="ECO:0000256" key="10">
    <source>
        <dbReference type="ARBA" id="ARBA00022833"/>
    </source>
</evidence>
<evidence type="ECO:0000256" key="1">
    <source>
        <dbReference type="ARBA" id="ARBA00004585"/>
    </source>
</evidence>
<dbReference type="Proteomes" id="UP000807342">
    <property type="component" value="Unassembled WGS sequence"/>
</dbReference>
<keyword evidence="11" id="KW-0653">Protein transport</keyword>
<keyword evidence="20" id="KW-1185">Reference proteome</keyword>
<sequence>MTGTNALEQTWEAAKPRLTAIQSSLGLSRPPEHRVVRVGQLDAELLDQELAQVLQEPITKALSLISNSAKARLEPELSLLIQLLLYKLSVWDNGGSYGAKLQDLRYVVSPSPNHSLAPSGLPRTTLLLHGSLTILLPYLHSRLRVHALSQAWPDAPSSDRRRRAWDILTSTESIHALFGLLNFVAFLWSGRYRTLADRLLRMRLVPSRAQVKRDVSYEFMNRQMVWHAFTEFLLFLLPLLHARSVRRRFYRLLAYFNPSNLLSLVPKPIRNSLGLTTSQQLSKLGPQKHGKFWSLPVDQCAACAENASFNLNISEAANVFTTLAPQTPTQTESSEHEPSAYPINIPYVASCGDIYCYSCITERLMRTADDLDKEHGWECLRCGSEITSADRYEVEITEAESGSDYEFSSDIDFDATDLSGSMGSYSESGLSDYQ</sequence>
<dbReference type="GO" id="GO:0061630">
    <property type="term" value="F:ubiquitin protein ligase activity"/>
    <property type="evidence" value="ECO:0007669"/>
    <property type="project" value="UniProtKB-EC"/>
</dbReference>
<evidence type="ECO:0000256" key="8">
    <source>
        <dbReference type="ARBA" id="ARBA00022771"/>
    </source>
</evidence>
<keyword evidence="12" id="KW-1133">Transmembrane helix</keyword>
<evidence type="ECO:0000256" key="7">
    <source>
        <dbReference type="ARBA" id="ARBA00022723"/>
    </source>
</evidence>
<comment type="caution">
    <text evidence="19">The sequence shown here is derived from an EMBL/GenBank/DDBJ whole genome shotgun (WGS) entry which is preliminary data.</text>
</comment>
<dbReference type="PANTHER" id="PTHR48178">
    <property type="entry name" value="PEROXISOME BIOGENESIS FACTOR 2"/>
    <property type="match status" value="1"/>
</dbReference>
<keyword evidence="6" id="KW-0812">Transmembrane</keyword>
<evidence type="ECO:0000256" key="3">
    <source>
        <dbReference type="ARBA" id="ARBA00008704"/>
    </source>
</evidence>
<keyword evidence="7" id="KW-0479">Metal-binding</keyword>
<dbReference type="PANTHER" id="PTHR48178:SF1">
    <property type="entry name" value="PEROXISOME BIOGENESIS FACTOR 2"/>
    <property type="match status" value="1"/>
</dbReference>
<evidence type="ECO:0000256" key="14">
    <source>
        <dbReference type="ARBA" id="ARBA00023140"/>
    </source>
</evidence>
<comment type="similarity">
    <text evidence="3">Belongs to the pex2/pex10/pex12 family.</text>
</comment>
<keyword evidence="9" id="KW-0833">Ubl conjugation pathway</keyword>
<dbReference type="OrthoDB" id="1701437at2759"/>
<evidence type="ECO:0000256" key="6">
    <source>
        <dbReference type="ARBA" id="ARBA00022692"/>
    </source>
</evidence>
<keyword evidence="8" id="KW-0863">Zinc-finger</keyword>
<keyword evidence="13" id="KW-0472">Membrane</keyword>
<dbReference type="InterPro" id="IPR006845">
    <property type="entry name" value="Pex_N"/>
</dbReference>
<dbReference type="AlphaFoldDB" id="A0A9P5XJR2"/>
<keyword evidence="10" id="KW-0862">Zinc</keyword>
<evidence type="ECO:0000313" key="20">
    <source>
        <dbReference type="Proteomes" id="UP000807342"/>
    </source>
</evidence>
<evidence type="ECO:0000256" key="12">
    <source>
        <dbReference type="ARBA" id="ARBA00022989"/>
    </source>
</evidence>
<keyword evidence="5" id="KW-0808">Transferase</keyword>
<reference evidence="19" key="1">
    <citation type="submission" date="2020-11" db="EMBL/GenBank/DDBJ databases">
        <authorList>
            <consortium name="DOE Joint Genome Institute"/>
            <person name="Ahrendt S."/>
            <person name="Riley R."/>
            <person name="Andreopoulos W."/>
            <person name="Labutti K."/>
            <person name="Pangilinan J."/>
            <person name="Ruiz-Duenas F.J."/>
            <person name="Barrasa J.M."/>
            <person name="Sanchez-Garcia M."/>
            <person name="Camarero S."/>
            <person name="Miyauchi S."/>
            <person name="Serrano A."/>
            <person name="Linde D."/>
            <person name="Babiker R."/>
            <person name="Drula E."/>
            <person name="Ayuso-Fernandez I."/>
            <person name="Pacheco R."/>
            <person name="Padilla G."/>
            <person name="Ferreira P."/>
            <person name="Barriuso J."/>
            <person name="Kellner H."/>
            <person name="Castanera R."/>
            <person name="Alfaro M."/>
            <person name="Ramirez L."/>
            <person name="Pisabarro A.G."/>
            <person name="Kuo A."/>
            <person name="Tritt A."/>
            <person name="Lipzen A."/>
            <person name="He G."/>
            <person name="Yan M."/>
            <person name="Ng V."/>
            <person name="Cullen D."/>
            <person name="Martin F."/>
            <person name="Rosso M.-N."/>
            <person name="Henrissat B."/>
            <person name="Hibbett D."/>
            <person name="Martinez A.T."/>
            <person name="Grigoriev I.V."/>
        </authorList>
    </citation>
    <scope>NUCLEOTIDE SEQUENCE</scope>
    <source>
        <strain evidence="19">MF-IS2</strain>
    </source>
</reference>
<keyword evidence="14" id="KW-0576">Peroxisome</keyword>
<dbReference type="GO" id="GO:0005778">
    <property type="term" value="C:peroxisomal membrane"/>
    <property type="evidence" value="ECO:0007669"/>
    <property type="project" value="UniProtKB-SubCell"/>
</dbReference>
<proteinExistence type="inferred from homology"/>
<comment type="pathway">
    <text evidence="2">Protein modification; protein ubiquitination.</text>
</comment>
<evidence type="ECO:0000256" key="5">
    <source>
        <dbReference type="ARBA" id="ARBA00022679"/>
    </source>
</evidence>
<gene>
    <name evidence="19" type="ORF">P691DRAFT_723670</name>
</gene>
<accession>A0A9P5XJR2</accession>
<dbReference type="GO" id="GO:0016567">
    <property type="term" value="P:protein ubiquitination"/>
    <property type="evidence" value="ECO:0007669"/>
    <property type="project" value="UniProtKB-ARBA"/>
</dbReference>
<keyword evidence="4" id="KW-0813">Transport</keyword>
<name>A0A9P5XJR2_9AGAR</name>
<evidence type="ECO:0000256" key="16">
    <source>
        <dbReference type="ARBA" id="ARBA00034438"/>
    </source>
</evidence>
<evidence type="ECO:0000256" key="4">
    <source>
        <dbReference type="ARBA" id="ARBA00022448"/>
    </source>
</evidence>
<evidence type="ECO:0000256" key="11">
    <source>
        <dbReference type="ARBA" id="ARBA00022927"/>
    </source>
</evidence>
<feature type="domain" description="Pex N-terminal" evidence="18">
    <location>
        <begin position="47"/>
        <end position="252"/>
    </location>
</feature>
<organism evidence="19 20">
    <name type="scientific">Macrolepiota fuliginosa MF-IS2</name>
    <dbReference type="NCBI Taxonomy" id="1400762"/>
    <lineage>
        <taxon>Eukaryota</taxon>
        <taxon>Fungi</taxon>
        <taxon>Dikarya</taxon>
        <taxon>Basidiomycota</taxon>
        <taxon>Agaricomycotina</taxon>
        <taxon>Agaricomycetes</taxon>
        <taxon>Agaricomycetidae</taxon>
        <taxon>Agaricales</taxon>
        <taxon>Agaricineae</taxon>
        <taxon>Agaricaceae</taxon>
        <taxon>Macrolepiota</taxon>
    </lineage>
</organism>
<dbReference type="GO" id="GO:0016562">
    <property type="term" value="P:protein import into peroxisome matrix, receptor recycling"/>
    <property type="evidence" value="ECO:0007669"/>
    <property type="project" value="UniProtKB-ARBA"/>
</dbReference>
<dbReference type="GO" id="GO:0008270">
    <property type="term" value="F:zinc ion binding"/>
    <property type="evidence" value="ECO:0007669"/>
    <property type="project" value="UniProtKB-KW"/>
</dbReference>
<dbReference type="EMBL" id="MU151082">
    <property type="protein sequence ID" value="KAF9451647.1"/>
    <property type="molecule type" value="Genomic_DNA"/>
</dbReference>
<evidence type="ECO:0000256" key="15">
    <source>
        <dbReference type="ARBA" id="ARBA00032511"/>
    </source>
</evidence>
<protein>
    <recommendedName>
        <fullName evidence="17">RING-type E3 ubiquitin transferase (cysteine targeting)</fullName>
        <ecNumber evidence="17">2.3.2.36</ecNumber>
    </recommendedName>
    <alternativeName>
        <fullName evidence="15">Peroxin-2</fullName>
    </alternativeName>
</protein>
<evidence type="ECO:0000313" key="19">
    <source>
        <dbReference type="EMBL" id="KAF9451647.1"/>
    </source>
</evidence>
<evidence type="ECO:0000256" key="13">
    <source>
        <dbReference type="ARBA" id="ARBA00023136"/>
    </source>
</evidence>
<evidence type="ECO:0000256" key="17">
    <source>
        <dbReference type="ARBA" id="ARBA00034523"/>
    </source>
</evidence>
<dbReference type="InterPro" id="IPR025654">
    <property type="entry name" value="PEX2/10"/>
</dbReference>
<evidence type="ECO:0000256" key="2">
    <source>
        <dbReference type="ARBA" id="ARBA00004906"/>
    </source>
</evidence>
<dbReference type="EC" id="2.3.2.36" evidence="17"/>
<dbReference type="Pfam" id="PF04757">
    <property type="entry name" value="Pex2_Pex12"/>
    <property type="match status" value="1"/>
</dbReference>